<dbReference type="OrthoDB" id="5186315at2"/>
<sequence length="189" mass="19764">MKRLAAVAAVLMLVAACSDEPPRLYDPGYGAGRGIYDTRPGLPYAFDEMTLCLDEPGSAVVTDVSPIEPIGGFEVLGFSVLPVEGPYVGHLGEPTQRMAEAGYPTRGPMVVDDACPDEQSGEGGTVFTLGIEVAYTDAEAGSASGFLVTYESGGEVFTVVKPFGISLCAAPQQDPPPPECETRIVDIES</sequence>
<dbReference type="RefSeq" id="WP_069110210.1">
    <property type="nucleotide sequence ID" value="NZ_FNUC01000004.1"/>
</dbReference>
<name>A0A1H5PJH3_9ACTN</name>
<protein>
    <recommendedName>
        <fullName evidence="3">Lipoprotein</fullName>
    </recommendedName>
</protein>
<evidence type="ECO:0000313" key="1">
    <source>
        <dbReference type="EMBL" id="SEF13990.1"/>
    </source>
</evidence>
<evidence type="ECO:0000313" key="2">
    <source>
        <dbReference type="Proteomes" id="UP000181980"/>
    </source>
</evidence>
<organism evidence="1 2">
    <name type="scientific">Jiangella alba</name>
    <dbReference type="NCBI Taxonomy" id="561176"/>
    <lineage>
        <taxon>Bacteria</taxon>
        <taxon>Bacillati</taxon>
        <taxon>Actinomycetota</taxon>
        <taxon>Actinomycetes</taxon>
        <taxon>Jiangellales</taxon>
        <taxon>Jiangellaceae</taxon>
        <taxon>Jiangella</taxon>
    </lineage>
</organism>
<proteinExistence type="predicted"/>
<dbReference type="PROSITE" id="PS51257">
    <property type="entry name" value="PROKAR_LIPOPROTEIN"/>
    <property type="match status" value="1"/>
</dbReference>
<dbReference type="EMBL" id="FNUC01000004">
    <property type="protein sequence ID" value="SEF13990.1"/>
    <property type="molecule type" value="Genomic_DNA"/>
</dbReference>
<dbReference type="Proteomes" id="UP000181980">
    <property type="component" value="Unassembled WGS sequence"/>
</dbReference>
<evidence type="ECO:0008006" key="3">
    <source>
        <dbReference type="Google" id="ProtNLM"/>
    </source>
</evidence>
<reference evidence="2" key="1">
    <citation type="submission" date="2016-10" db="EMBL/GenBank/DDBJ databases">
        <authorList>
            <person name="Varghese N."/>
            <person name="Submissions S."/>
        </authorList>
    </citation>
    <scope>NUCLEOTIDE SEQUENCE [LARGE SCALE GENOMIC DNA]</scope>
    <source>
        <strain evidence="2">DSM 45237</strain>
    </source>
</reference>
<keyword evidence="2" id="KW-1185">Reference proteome</keyword>
<accession>A0A1H5PJH3</accession>
<dbReference type="STRING" id="561176.SAMN04488561_4524"/>
<dbReference type="AlphaFoldDB" id="A0A1H5PJH3"/>
<gene>
    <name evidence="1" type="ORF">SAMN04488561_4524</name>
</gene>